<dbReference type="RefSeq" id="WP_073183194.1">
    <property type="nucleotide sequence ID" value="NZ_FQXI01000001.1"/>
</dbReference>
<name>A0A1M5PLR3_9FIRM</name>
<comment type="similarity">
    <text evidence="1 2">Belongs to the phD/YefM antitoxin family.</text>
</comment>
<protein>
    <recommendedName>
        <fullName evidence="2">Antitoxin</fullName>
    </recommendedName>
</protein>
<dbReference type="PANTHER" id="PTHR33713">
    <property type="entry name" value="ANTITOXIN YAFN-RELATED"/>
    <property type="match status" value="1"/>
</dbReference>
<sequence length="84" mass="9868">MEATTYSNFRQNLKKYMHSINENSNALIVTSKDNKDIVAISKSDYDNLMENLYLLSSETNRNYINESIEQFENEDYETLSLDEI</sequence>
<organism evidence="3 4">
    <name type="scientific">Anaerosphaera aminiphila DSM 21120</name>
    <dbReference type="NCBI Taxonomy" id="1120995"/>
    <lineage>
        <taxon>Bacteria</taxon>
        <taxon>Bacillati</taxon>
        <taxon>Bacillota</taxon>
        <taxon>Tissierellia</taxon>
        <taxon>Tissierellales</taxon>
        <taxon>Peptoniphilaceae</taxon>
        <taxon>Anaerosphaera</taxon>
    </lineage>
</organism>
<evidence type="ECO:0000256" key="1">
    <source>
        <dbReference type="ARBA" id="ARBA00009981"/>
    </source>
</evidence>
<dbReference type="Proteomes" id="UP000184032">
    <property type="component" value="Unassembled WGS sequence"/>
</dbReference>
<dbReference type="OrthoDB" id="9802003at2"/>
<proteinExistence type="inferred from homology"/>
<dbReference type="Gene3D" id="3.40.1620.10">
    <property type="entry name" value="YefM-like domain"/>
    <property type="match status" value="1"/>
</dbReference>
<dbReference type="InterPro" id="IPR051405">
    <property type="entry name" value="phD/YefM_antitoxin"/>
</dbReference>
<dbReference type="InterPro" id="IPR006442">
    <property type="entry name" value="Antitoxin_Phd/YefM"/>
</dbReference>
<gene>
    <name evidence="3" type="ORF">SAMN02745245_00382</name>
</gene>
<reference evidence="3 4" key="1">
    <citation type="submission" date="2016-11" db="EMBL/GenBank/DDBJ databases">
        <authorList>
            <person name="Jaros S."/>
            <person name="Januszkiewicz K."/>
            <person name="Wedrychowicz H."/>
        </authorList>
    </citation>
    <scope>NUCLEOTIDE SEQUENCE [LARGE SCALE GENOMIC DNA]</scope>
    <source>
        <strain evidence="3 4">DSM 21120</strain>
    </source>
</reference>
<dbReference type="NCBIfam" id="TIGR01552">
    <property type="entry name" value="phd_fam"/>
    <property type="match status" value="1"/>
</dbReference>
<accession>A0A1M5PLR3</accession>
<dbReference type="PANTHER" id="PTHR33713:SF6">
    <property type="entry name" value="ANTITOXIN YEFM"/>
    <property type="match status" value="1"/>
</dbReference>
<dbReference type="InterPro" id="IPR036165">
    <property type="entry name" value="YefM-like_sf"/>
</dbReference>
<evidence type="ECO:0000313" key="4">
    <source>
        <dbReference type="Proteomes" id="UP000184032"/>
    </source>
</evidence>
<dbReference type="EMBL" id="FQXI01000001">
    <property type="protein sequence ID" value="SHH02702.1"/>
    <property type="molecule type" value="Genomic_DNA"/>
</dbReference>
<keyword evidence="4" id="KW-1185">Reference proteome</keyword>
<evidence type="ECO:0000313" key="3">
    <source>
        <dbReference type="EMBL" id="SHH02702.1"/>
    </source>
</evidence>
<dbReference type="Pfam" id="PF02604">
    <property type="entry name" value="PhdYeFM_antitox"/>
    <property type="match status" value="1"/>
</dbReference>
<dbReference type="Gene3D" id="6.10.250.330">
    <property type="match status" value="1"/>
</dbReference>
<comment type="function">
    <text evidence="2">Antitoxin component of a type II toxin-antitoxin (TA) system.</text>
</comment>
<dbReference type="SUPFAM" id="SSF143120">
    <property type="entry name" value="YefM-like"/>
    <property type="match status" value="1"/>
</dbReference>
<evidence type="ECO:0000256" key="2">
    <source>
        <dbReference type="RuleBase" id="RU362080"/>
    </source>
</evidence>
<dbReference type="AlphaFoldDB" id="A0A1M5PLR3"/>